<dbReference type="GO" id="GO:0008168">
    <property type="term" value="F:methyltransferase activity"/>
    <property type="evidence" value="ECO:0007669"/>
    <property type="project" value="UniProtKB-KW"/>
</dbReference>
<dbReference type="Pfam" id="PF13489">
    <property type="entry name" value="Methyltransf_23"/>
    <property type="match status" value="1"/>
</dbReference>
<proteinExistence type="predicted"/>
<dbReference type="EMBL" id="BMMK01000008">
    <property type="protein sequence ID" value="GGM51067.1"/>
    <property type="molecule type" value="Genomic_DNA"/>
</dbReference>
<name>A0A8J3CDE8_9PSEU</name>
<accession>A0A8J3CDE8</accession>
<comment type="caution">
    <text evidence="1">The sequence shown here is derived from an EMBL/GenBank/DDBJ whole genome shotgun (WGS) entry which is preliminary data.</text>
</comment>
<dbReference type="SUPFAM" id="SSF53335">
    <property type="entry name" value="S-adenosyl-L-methionine-dependent methyltransferases"/>
    <property type="match status" value="1"/>
</dbReference>
<gene>
    <name evidence="1" type="ORF">GCM10012275_22450</name>
</gene>
<evidence type="ECO:0000313" key="2">
    <source>
        <dbReference type="Proteomes" id="UP000637578"/>
    </source>
</evidence>
<keyword evidence="1" id="KW-0808">Transferase</keyword>
<protein>
    <submittedName>
        <fullName evidence="1">Methyltransferase type 12</fullName>
    </submittedName>
</protein>
<keyword evidence="1" id="KW-0489">Methyltransferase</keyword>
<dbReference type="RefSeq" id="WP_229686258.1">
    <property type="nucleotide sequence ID" value="NZ_BMMK01000008.1"/>
</dbReference>
<reference evidence="1" key="1">
    <citation type="journal article" date="2014" name="Int. J. Syst. Evol. Microbiol.">
        <title>Complete genome sequence of Corynebacterium casei LMG S-19264T (=DSM 44701T), isolated from a smear-ripened cheese.</title>
        <authorList>
            <consortium name="US DOE Joint Genome Institute (JGI-PGF)"/>
            <person name="Walter F."/>
            <person name="Albersmeier A."/>
            <person name="Kalinowski J."/>
            <person name="Ruckert C."/>
        </authorList>
    </citation>
    <scope>NUCLEOTIDE SEQUENCE</scope>
    <source>
        <strain evidence="1">CGMCC 4.5737</strain>
    </source>
</reference>
<keyword evidence="2" id="KW-1185">Reference proteome</keyword>
<reference evidence="1" key="2">
    <citation type="submission" date="2020-09" db="EMBL/GenBank/DDBJ databases">
        <authorList>
            <person name="Sun Q."/>
            <person name="Zhou Y."/>
        </authorList>
    </citation>
    <scope>NUCLEOTIDE SEQUENCE</scope>
    <source>
        <strain evidence="1">CGMCC 4.5737</strain>
    </source>
</reference>
<dbReference type="AlphaFoldDB" id="A0A8J3CDE8"/>
<dbReference type="InterPro" id="IPR029063">
    <property type="entry name" value="SAM-dependent_MTases_sf"/>
</dbReference>
<dbReference type="Gene3D" id="3.40.50.150">
    <property type="entry name" value="Vaccinia Virus protein VP39"/>
    <property type="match status" value="1"/>
</dbReference>
<sequence>MTGISRRRWWLRLGLLVMVLFGLVLRLVRSATEQPKPDNAPSRTQQVASLRLTYQIDLVDGVQRFFEARRNDCPWCGSTQLRVRLRTTDLLQHKPGRFVLEQCERCGHIFQNPRLTPDGLEFYYRDCYDGLGADLMEKAFSSQRKNYLSRAETVRPYTTPRNWLDVGTGHGHFCEAARSVFPNTVFDGLDFTDGVELGAEHGRIDHAYRGQLVELADELAGRYDLVSMFHYLEHTTEPTLELEAARKVVRPGGYLLIDLPDPECRYGRLLGRYWMPWLQPQHLNMIPLGNLRQKLLGLGFTVVTEQRTEAHQGGDLLSSAALAINHLAPQDDLPWFPTPPSAAQQALRNTVWLSAMPLLVAGGVVDRLVTPVAQRARLTNAYRVLAQRH</sequence>
<evidence type="ECO:0000313" key="1">
    <source>
        <dbReference type="EMBL" id="GGM51067.1"/>
    </source>
</evidence>
<dbReference type="CDD" id="cd02440">
    <property type="entry name" value="AdoMet_MTases"/>
    <property type="match status" value="1"/>
</dbReference>
<dbReference type="GO" id="GO:0032259">
    <property type="term" value="P:methylation"/>
    <property type="evidence" value="ECO:0007669"/>
    <property type="project" value="UniProtKB-KW"/>
</dbReference>
<organism evidence="1 2">
    <name type="scientific">Longimycelium tulufanense</name>
    <dbReference type="NCBI Taxonomy" id="907463"/>
    <lineage>
        <taxon>Bacteria</taxon>
        <taxon>Bacillati</taxon>
        <taxon>Actinomycetota</taxon>
        <taxon>Actinomycetes</taxon>
        <taxon>Pseudonocardiales</taxon>
        <taxon>Pseudonocardiaceae</taxon>
        <taxon>Longimycelium</taxon>
    </lineage>
</organism>
<dbReference type="Proteomes" id="UP000637578">
    <property type="component" value="Unassembled WGS sequence"/>
</dbReference>